<keyword evidence="1" id="KW-0819">tRNA processing</keyword>
<dbReference type="GO" id="GO:0008033">
    <property type="term" value="P:tRNA processing"/>
    <property type="evidence" value="ECO:0007669"/>
    <property type="project" value="UniProtKB-KW"/>
</dbReference>
<dbReference type="InParanoid" id="B4MRC2"/>
<evidence type="ECO:0000256" key="1">
    <source>
        <dbReference type="ARBA" id="ARBA00022694"/>
    </source>
</evidence>
<dbReference type="PANTHER" id="PTHR11079:SF156">
    <property type="entry name" value="INACTIVE TRNA-SPECIFIC ADENOSINE DEAMINASE-LIKE PROTEIN 3-RELATED"/>
    <property type="match status" value="1"/>
</dbReference>
<evidence type="ECO:0000313" key="4">
    <source>
        <dbReference type="EMBL" id="EDW74661.1"/>
    </source>
</evidence>
<evidence type="ECO:0000256" key="2">
    <source>
        <dbReference type="ARBA" id="ARBA00038160"/>
    </source>
</evidence>
<gene>
    <name evidence="4" type="primary">Dwil\GK15805</name>
    <name evidence="4" type="ORF">Dwil_GK15805</name>
</gene>
<dbReference type="GO" id="GO:0005737">
    <property type="term" value="C:cytoplasm"/>
    <property type="evidence" value="ECO:0007669"/>
    <property type="project" value="TreeGrafter"/>
</dbReference>
<dbReference type="FunCoup" id="B4MRC2">
    <property type="interactions" value="626"/>
</dbReference>
<dbReference type="KEGG" id="dwi:6641072"/>
<dbReference type="OrthoDB" id="3180714at2759"/>
<dbReference type="eggNOG" id="KOG2771">
    <property type="taxonomic scope" value="Eukaryota"/>
</dbReference>
<dbReference type="InterPro" id="IPR016193">
    <property type="entry name" value="Cytidine_deaminase-like"/>
</dbReference>
<dbReference type="EMBL" id="CH963850">
    <property type="protein sequence ID" value="EDW74661.1"/>
    <property type="molecule type" value="Genomic_DNA"/>
</dbReference>
<evidence type="ECO:0000313" key="5">
    <source>
        <dbReference type="Proteomes" id="UP000007798"/>
    </source>
</evidence>
<dbReference type="AlphaFoldDB" id="B4MRC2"/>
<proteinExistence type="inferred from homology"/>
<keyword evidence="5" id="KW-1185">Reference proteome</keyword>
<evidence type="ECO:0000259" key="3">
    <source>
        <dbReference type="PROSITE" id="PS51747"/>
    </source>
</evidence>
<sequence length="352" mass="40167">MELLEEPAPPPSKRLKRLEPSIRIKAILSDDYSKDIPLVPAYSCQLESKQQLQIVIKELSQKLPHFQHLKRVNDRNVLLCPTSEIEDTLEQHLERLAFSEEVLQALLRQIQVVEVPSIGPRLRTQYEKMLKYWPCKFHPDHYYESLQNGSNFSATQRTFHNQMAQLLEKLSTEINSKQPVGICVDPRGPSIVAIAGSQMDSKNHEHCPMSLVDFVARSQKGGALTTTEQFVEEPGEKLSGIPKNYYEYLKGSDAFVHLLCGAEVSRQSSDPIAGTDNLSKYGPYLCTGYDVYLLQEPCLMCSMALVHSRAKRIFFLQTSDNGALLTRFQLHTVKELNHHYEVFQFTREQDIS</sequence>
<dbReference type="GO" id="GO:0005634">
    <property type="term" value="C:nucleus"/>
    <property type="evidence" value="ECO:0007669"/>
    <property type="project" value="TreeGrafter"/>
</dbReference>
<comment type="similarity">
    <text evidence="2">Belongs to the cytidine and deoxycytidylate deaminase family. ADAT3 subfamily.</text>
</comment>
<name>B4MRC2_DROWI</name>
<dbReference type="PANTHER" id="PTHR11079">
    <property type="entry name" value="CYTOSINE DEAMINASE FAMILY MEMBER"/>
    <property type="match status" value="1"/>
</dbReference>
<dbReference type="GO" id="GO:0052717">
    <property type="term" value="F:tRNA-specific adenosine-34 deaminase activity"/>
    <property type="evidence" value="ECO:0007669"/>
    <property type="project" value="TreeGrafter"/>
</dbReference>
<dbReference type="OMA" id="QHWPTSF"/>
<protein>
    <recommendedName>
        <fullName evidence="3">CMP/dCMP-type deaminase domain-containing protein</fullName>
    </recommendedName>
</protein>
<dbReference type="PROSITE" id="PS51747">
    <property type="entry name" value="CYT_DCMP_DEAMINASES_2"/>
    <property type="match status" value="1"/>
</dbReference>
<dbReference type="InterPro" id="IPR002125">
    <property type="entry name" value="CMP_dCMP_dom"/>
</dbReference>
<dbReference type="Gene3D" id="3.40.140.10">
    <property type="entry name" value="Cytidine Deaminase, domain 2"/>
    <property type="match status" value="1"/>
</dbReference>
<keyword evidence="4" id="KW-0378">Hydrolase</keyword>
<dbReference type="STRING" id="7260.B4MRC2"/>
<organism evidence="4 5">
    <name type="scientific">Drosophila willistoni</name>
    <name type="common">Fruit fly</name>
    <dbReference type="NCBI Taxonomy" id="7260"/>
    <lineage>
        <taxon>Eukaryota</taxon>
        <taxon>Metazoa</taxon>
        <taxon>Ecdysozoa</taxon>
        <taxon>Arthropoda</taxon>
        <taxon>Hexapoda</taxon>
        <taxon>Insecta</taxon>
        <taxon>Pterygota</taxon>
        <taxon>Neoptera</taxon>
        <taxon>Endopterygota</taxon>
        <taxon>Diptera</taxon>
        <taxon>Brachycera</taxon>
        <taxon>Muscomorpha</taxon>
        <taxon>Ephydroidea</taxon>
        <taxon>Drosophilidae</taxon>
        <taxon>Drosophila</taxon>
        <taxon>Sophophora</taxon>
    </lineage>
</organism>
<dbReference type="Proteomes" id="UP000007798">
    <property type="component" value="Unassembled WGS sequence"/>
</dbReference>
<feature type="domain" description="CMP/dCMP-type deaminase" evidence="3">
    <location>
        <begin position="155"/>
        <end position="343"/>
    </location>
</feature>
<accession>B4MRC2</accession>
<reference evidence="4 5" key="1">
    <citation type="journal article" date="2007" name="Nature">
        <title>Evolution of genes and genomes on the Drosophila phylogeny.</title>
        <authorList>
            <consortium name="Drosophila 12 Genomes Consortium"/>
            <person name="Clark A.G."/>
            <person name="Eisen M.B."/>
            <person name="Smith D.R."/>
            <person name="Bergman C.M."/>
            <person name="Oliver B."/>
            <person name="Markow T.A."/>
            <person name="Kaufman T.C."/>
            <person name="Kellis M."/>
            <person name="Gelbart W."/>
            <person name="Iyer V.N."/>
            <person name="Pollard D.A."/>
            <person name="Sackton T.B."/>
            <person name="Larracuente A.M."/>
            <person name="Singh N.D."/>
            <person name="Abad J.P."/>
            <person name="Abt D.N."/>
            <person name="Adryan B."/>
            <person name="Aguade M."/>
            <person name="Akashi H."/>
            <person name="Anderson W.W."/>
            <person name="Aquadro C.F."/>
            <person name="Ardell D.H."/>
            <person name="Arguello R."/>
            <person name="Artieri C.G."/>
            <person name="Barbash D.A."/>
            <person name="Barker D."/>
            <person name="Barsanti P."/>
            <person name="Batterham P."/>
            <person name="Batzoglou S."/>
            <person name="Begun D."/>
            <person name="Bhutkar A."/>
            <person name="Blanco E."/>
            <person name="Bosak S.A."/>
            <person name="Bradley R.K."/>
            <person name="Brand A.D."/>
            <person name="Brent M.R."/>
            <person name="Brooks A.N."/>
            <person name="Brown R.H."/>
            <person name="Butlin R.K."/>
            <person name="Caggese C."/>
            <person name="Calvi B.R."/>
            <person name="Bernardo de Carvalho A."/>
            <person name="Caspi A."/>
            <person name="Castrezana S."/>
            <person name="Celniker S.E."/>
            <person name="Chang J.L."/>
            <person name="Chapple C."/>
            <person name="Chatterji S."/>
            <person name="Chinwalla A."/>
            <person name="Civetta A."/>
            <person name="Clifton S.W."/>
            <person name="Comeron J.M."/>
            <person name="Costello J.C."/>
            <person name="Coyne J.A."/>
            <person name="Daub J."/>
            <person name="David R.G."/>
            <person name="Delcher A.L."/>
            <person name="Delehaunty K."/>
            <person name="Do C.B."/>
            <person name="Ebling H."/>
            <person name="Edwards K."/>
            <person name="Eickbush T."/>
            <person name="Evans J.D."/>
            <person name="Filipski A."/>
            <person name="Findeiss S."/>
            <person name="Freyhult E."/>
            <person name="Fulton L."/>
            <person name="Fulton R."/>
            <person name="Garcia A.C."/>
            <person name="Gardiner A."/>
            <person name="Garfield D.A."/>
            <person name="Garvin B.E."/>
            <person name="Gibson G."/>
            <person name="Gilbert D."/>
            <person name="Gnerre S."/>
            <person name="Godfrey J."/>
            <person name="Good R."/>
            <person name="Gotea V."/>
            <person name="Gravely B."/>
            <person name="Greenberg A.J."/>
            <person name="Griffiths-Jones S."/>
            <person name="Gross S."/>
            <person name="Guigo R."/>
            <person name="Gustafson E.A."/>
            <person name="Haerty W."/>
            <person name="Hahn M.W."/>
            <person name="Halligan D.L."/>
            <person name="Halpern A.L."/>
            <person name="Halter G.M."/>
            <person name="Han M.V."/>
            <person name="Heger A."/>
            <person name="Hillier L."/>
            <person name="Hinrichs A.S."/>
            <person name="Holmes I."/>
            <person name="Hoskins R.A."/>
            <person name="Hubisz M.J."/>
            <person name="Hultmark D."/>
            <person name="Huntley M.A."/>
            <person name="Jaffe D.B."/>
            <person name="Jagadeeshan S."/>
            <person name="Jeck W.R."/>
            <person name="Johnson J."/>
            <person name="Jones C.D."/>
            <person name="Jordan W.C."/>
            <person name="Karpen G.H."/>
            <person name="Kataoka E."/>
            <person name="Keightley P.D."/>
            <person name="Kheradpour P."/>
            <person name="Kirkness E.F."/>
            <person name="Koerich L.B."/>
            <person name="Kristiansen K."/>
            <person name="Kudrna D."/>
            <person name="Kulathinal R.J."/>
            <person name="Kumar S."/>
            <person name="Kwok R."/>
            <person name="Lander E."/>
            <person name="Langley C.H."/>
            <person name="Lapoint R."/>
            <person name="Lazzaro B.P."/>
            <person name="Lee S.J."/>
            <person name="Levesque L."/>
            <person name="Li R."/>
            <person name="Lin C.F."/>
            <person name="Lin M.F."/>
            <person name="Lindblad-Toh K."/>
            <person name="Llopart A."/>
            <person name="Long M."/>
            <person name="Low L."/>
            <person name="Lozovsky E."/>
            <person name="Lu J."/>
            <person name="Luo M."/>
            <person name="Machado C.A."/>
            <person name="Makalowski W."/>
            <person name="Marzo M."/>
            <person name="Matsuda M."/>
            <person name="Matzkin L."/>
            <person name="McAllister B."/>
            <person name="McBride C.S."/>
            <person name="McKernan B."/>
            <person name="McKernan K."/>
            <person name="Mendez-Lago M."/>
            <person name="Minx P."/>
            <person name="Mollenhauer M.U."/>
            <person name="Montooth K."/>
            <person name="Mount S.M."/>
            <person name="Mu X."/>
            <person name="Myers E."/>
            <person name="Negre B."/>
            <person name="Newfeld S."/>
            <person name="Nielsen R."/>
            <person name="Noor M.A."/>
            <person name="O'Grady P."/>
            <person name="Pachter L."/>
            <person name="Papaceit M."/>
            <person name="Parisi M.J."/>
            <person name="Parisi M."/>
            <person name="Parts L."/>
            <person name="Pedersen J.S."/>
            <person name="Pesole G."/>
            <person name="Phillippy A.M."/>
            <person name="Ponting C.P."/>
            <person name="Pop M."/>
            <person name="Porcelli D."/>
            <person name="Powell J.R."/>
            <person name="Prohaska S."/>
            <person name="Pruitt K."/>
            <person name="Puig M."/>
            <person name="Quesneville H."/>
            <person name="Ram K.R."/>
            <person name="Rand D."/>
            <person name="Rasmussen M.D."/>
            <person name="Reed L.K."/>
            <person name="Reenan R."/>
            <person name="Reily A."/>
            <person name="Remington K.A."/>
            <person name="Rieger T.T."/>
            <person name="Ritchie M.G."/>
            <person name="Robin C."/>
            <person name="Rogers Y.H."/>
            <person name="Rohde C."/>
            <person name="Rozas J."/>
            <person name="Rubenfield M.J."/>
            <person name="Ruiz A."/>
            <person name="Russo S."/>
            <person name="Salzberg S.L."/>
            <person name="Sanchez-Gracia A."/>
            <person name="Saranga D.J."/>
            <person name="Sato H."/>
            <person name="Schaeffer S.W."/>
            <person name="Schatz M.C."/>
            <person name="Schlenke T."/>
            <person name="Schwartz R."/>
            <person name="Segarra C."/>
            <person name="Singh R.S."/>
            <person name="Sirot L."/>
            <person name="Sirota M."/>
            <person name="Sisneros N.B."/>
            <person name="Smith C.D."/>
            <person name="Smith T.F."/>
            <person name="Spieth J."/>
            <person name="Stage D.E."/>
            <person name="Stark A."/>
            <person name="Stephan W."/>
            <person name="Strausberg R.L."/>
            <person name="Strempel S."/>
            <person name="Sturgill D."/>
            <person name="Sutton G."/>
            <person name="Sutton G.G."/>
            <person name="Tao W."/>
            <person name="Teichmann S."/>
            <person name="Tobari Y.N."/>
            <person name="Tomimura Y."/>
            <person name="Tsolas J.M."/>
            <person name="Valente V.L."/>
            <person name="Venter E."/>
            <person name="Venter J.C."/>
            <person name="Vicario S."/>
            <person name="Vieira F.G."/>
            <person name="Vilella A.J."/>
            <person name="Villasante A."/>
            <person name="Walenz B."/>
            <person name="Wang J."/>
            <person name="Wasserman M."/>
            <person name="Watts T."/>
            <person name="Wilson D."/>
            <person name="Wilson R.K."/>
            <person name="Wing R.A."/>
            <person name="Wolfner M.F."/>
            <person name="Wong A."/>
            <person name="Wong G.K."/>
            <person name="Wu C.I."/>
            <person name="Wu G."/>
            <person name="Yamamoto D."/>
            <person name="Yang H.P."/>
            <person name="Yang S.P."/>
            <person name="Yorke J.A."/>
            <person name="Yoshida K."/>
            <person name="Zdobnov E."/>
            <person name="Zhang P."/>
            <person name="Zhang Y."/>
            <person name="Zimin A.V."/>
            <person name="Baldwin J."/>
            <person name="Abdouelleil A."/>
            <person name="Abdulkadir J."/>
            <person name="Abebe A."/>
            <person name="Abera B."/>
            <person name="Abreu J."/>
            <person name="Acer S.C."/>
            <person name="Aftuck L."/>
            <person name="Alexander A."/>
            <person name="An P."/>
            <person name="Anderson E."/>
            <person name="Anderson S."/>
            <person name="Arachi H."/>
            <person name="Azer M."/>
            <person name="Bachantsang P."/>
            <person name="Barry A."/>
            <person name="Bayul T."/>
            <person name="Berlin A."/>
            <person name="Bessette D."/>
            <person name="Bloom T."/>
            <person name="Blye J."/>
            <person name="Boguslavskiy L."/>
            <person name="Bonnet C."/>
            <person name="Boukhgalter B."/>
            <person name="Bourzgui I."/>
            <person name="Brown A."/>
            <person name="Cahill P."/>
            <person name="Channer S."/>
            <person name="Cheshatsang Y."/>
            <person name="Chuda L."/>
            <person name="Citroen M."/>
            <person name="Collymore A."/>
            <person name="Cooke P."/>
            <person name="Costello M."/>
            <person name="D'Aco K."/>
            <person name="Daza R."/>
            <person name="De Haan G."/>
            <person name="DeGray S."/>
            <person name="DeMaso C."/>
            <person name="Dhargay N."/>
            <person name="Dooley K."/>
            <person name="Dooley E."/>
            <person name="Doricent M."/>
            <person name="Dorje P."/>
            <person name="Dorjee K."/>
            <person name="Dupes A."/>
            <person name="Elong R."/>
            <person name="Falk J."/>
            <person name="Farina A."/>
            <person name="Faro S."/>
            <person name="Ferguson D."/>
            <person name="Fisher S."/>
            <person name="Foley C.D."/>
            <person name="Franke A."/>
            <person name="Friedrich D."/>
            <person name="Gadbois L."/>
            <person name="Gearin G."/>
            <person name="Gearin C.R."/>
            <person name="Giannoukos G."/>
            <person name="Goode T."/>
            <person name="Graham J."/>
            <person name="Grandbois E."/>
            <person name="Grewal S."/>
            <person name="Gyaltsen K."/>
            <person name="Hafez N."/>
            <person name="Hagos B."/>
            <person name="Hall J."/>
            <person name="Henson C."/>
            <person name="Hollinger A."/>
            <person name="Honan T."/>
            <person name="Huard M.D."/>
            <person name="Hughes L."/>
            <person name="Hurhula B."/>
            <person name="Husby M.E."/>
            <person name="Kamat A."/>
            <person name="Kanga B."/>
            <person name="Kashin S."/>
            <person name="Khazanovich D."/>
            <person name="Kisner P."/>
            <person name="Lance K."/>
            <person name="Lara M."/>
            <person name="Lee W."/>
            <person name="Lennon N."/>
            <person name="Letendre F."/>
            <person name="LeVine R."/>
            <person name="Lipovsky A."/>
            <person name="Liu X."/>
            <person name="Liu J."/>
            <person name="Liu S."/>
            <person name="Lokyitsang T."/>
            <person name="Lokyitsang Y."/>
            <person name="Lubonja R."/>
            <person name="Lui A."/>
            <person name="MacDonald P."/>
            <person name="Magnisalis V."/>
            <person name="Maru K."/>
            <person name="Matthews C."/>
            <person name="McCusker W."/>
            <person name="McDonough S."/>
            <person name="Mehta T."/>
            <person name="Meldrim J."/>
            <person name="Meneus L."/>
            <person name="Mihai O."/>
            <person name="Mihalev A."/>
            <person name="Mihova T."/>
            <person name="Mittelman R."/>
            <person name="Mlenga V."/>
            <person name="Montmayeur A."/>
            <person name="Mulrain L."/>
            <person name="Navidi A."/>
            <person name="Naylor J."/>
            <person name="Negash T."/>
            <person name="Nguyen T."/>
            <person name="Nguyen N."/>
            <person name="Nicol R."/>
            <person name="Norbu C."/>
            <person name="Norbu N."/>
            <person name="Novod N."/>
            <person name="O'Neill B."/>
            <person name="Osman S."/>
            <person name="Markiewicz E."/>
            <person name="Oyono O.L."/>
            <person name="Patti C."/>
            <person name="Phunkhang P."/>
            <person name="Pierre F."/>
            <person name="Priest M."/>
            <person name="Raghuraman S."/>
            <person name="Rege F."/>
            <person name="Reyes R."/>
            <person name="Rise C."/>
            <person name="Rogov P."/>
            <person name="Ross K."/>
            <person name="Ryan E."/>
            <person name="Settipalli S."/>
            <person name="Shea T."/>
            <person name="Sherpa N."/>
            <person name="Shi L."/>
            <person name="Shih D."/>
            <person name="Sparrow T."/>
            <person name="Spaulding J."/>
            <person name="Stalker J."/>
            <person name="Stange-Thomann N."/>
            <person name="Stavropoulos S."/>
            <person name="Stone C."/>
            <person name="Strader C."/>
            <person name="Tesfaye S."/>
            <person name="Thomson T."/>
            <person name="Thoulutsang Y."/>
            <person name="Thoulutsang D."/>
            <person name="Topham K."/>
            <person name="Topping I."/>
            <person name="Tsamla T."/>
            <person name="Vassiliev H."/>
            <person name="Vo A."/>
            <person name="Wangchuk T."/>
            <person name="Wangdi T."/>
            <person name="Weiand M."/>
            <person name="Wilkinson J."/>
            <person name="Wilson A."/>
            <person name="Yadav S."/>
            <person name="Young G."/>
            <person name="Yu Q."/>
            <person name="Zembek L."/>
            <person name="Zhong D."/>
            <person name="Zimmer A."/>
            <person name="Zwirko Z."/>
            <person name="Jaffe D.B."/>
            <person name="Alvarez P."/>
            <person name="Brockman W."/>
            <person name="Butler J."/>
            <person name="Chin C."/>
            <person name="Gnerre S."/>
            <person name="Grabherr M."/>
            <person name="Kleber M."/>
            <person name="Mauceli E."/>
            <person name="MacCallum I."/>
        </authorList>
    </citation>
    <scope>NUCLEOTIDE SEQUENCE [LARGE SCALE GENOMIC DNA]</scope>
    <source>
        <strain evidence="5">Tucson 14030-0811.24</strain>
    </source>
</reference>
<dbReference type="SUPFAM" id="SSF53927">
    <property type="entry name" value="Cytidine deaminase-like"/>
    <property type="match status" value="1"/>
</dbReference>
<dbReference type="HOGENOM" id="CLU_013817_2_1_1"/>
<dbReference type="PhylomeDB" id="B4MRC2"/>